<keyword evidence="7" id="KW-0653">Protein transport</keyword>
<dbReference type="Proteomes" id="UP001161406">
    <property type="component" value="Unassembled WGS sequence"/>
</dbReference>
<name>A0ABQ5UKX9_9HYPH</name>
<dbReference type="NCBIfam" id="TIGR01352">
    <property type="entry name" value="tonB_Cterm"/>
    <property type="match status" value="1"/>
</dbReference>
<comment type="caution">
    <text evidence="12">The sequence shown here is derived from an EMBL/GenBank/DDBJ whole genome shotgun (WGS) entry which is preliminary data.</text>
</comment>
<feature type="compositionally biased region" description="Low complexity" evidence="10">
    <location>
        <begin position="211"/>
        <end position="230"/>
    </location>
</feature>
<comment type="similarity">
    <text evidence="2">Belongs to the TonB family.</text>
</comment>
<dbReference type="EMBL" id="BSNG01000003">
    <property type="protein sequence ID" value="GLQ11845.1"/>
    <property type="molecule type" value="Genomic_DNA"/>
</dbReference>
<keyword evidence="3" id="KW-0813">Transport</keyword>
<dbReference type="InterPro" id="IPR006260">
    <property type="entry name" value="TonB/TolA_C"/>
</dbReference>
<evidence type="ECO:0000256" key="2">
    <source>
        <dbReference type="ARBA" id="ARBA00006555"/>
    </source>
</evidence>
<comment type="subcellular location">
    <subcellularLocation>
        <location evidence="1">Cell inner membrane</location>
        <topology evidence="1">Single-pass membrane protein</topology>
        <orientation evidence="1">Periplasmic side</orientation>
    </subcellularLocation>
</comment>
<evidence type="ECO:0000256" key="7">
    <source>
        <dbReference type="ARBA" id="ARBA00022927"/>
    </source>
</evidence>
<evidence type="ECO:0000256" key="5">
    <source>
        <dbReference type="ARBA" id="ARBA00022519"/>
    </source>
</evidence>
<feature type="region of interest" description="Disordered" evidence="10">
    <location>
        <begin position="179"/>
        <end position="246"/>
    </location>
</feature>
<evidence type="ECO:0000256" key="1">
    <source>
        <dbReference type="ARBA" id="ARBA00004383"/>
    </source>
</evidence>
<reference evidence="12" key="2">
    <citation type="submission" date="2023-01" db="EMBL/GenBank/DDBJ databases">
        <title>Draft genome sequence of Devosia yakushimensis strain NBRC 103855.</title>
        <authorList>
            <person name="Sun Q."/>
            <person name="Mori K."/>
        </authorList>
    </citation>
    <scope>NUCLEOTIDE SEQUENCE</scope>
    <source>
        <strain evidence="12">NBRC 103855</strain>
    </source>
</reference>
<evidence type="ECO:0000259" key="11">
    <source>
        <dbReference type="PROSITE" id="PS52015"/>
    </source>
</evidence>
<feature type="region of interest" description="Disordered" evidence="10">
    <location>
        <begin position="53"/>
        <end position="82"/>
    </location>
</feature>
<dbReference type="Pfam" id="PF13103">
    <property type="entry name" value="TonB_2"/>
    <property type="match status" value="1"/>
</dbReference>
<organism evidence="12 13">
    <name type="scientific">Devosia yakushimensis</name>
    <dbReference type="NCBI Taxonomy" id="470028"/>
    <lineage>
        <taxon>Bacteria</taxon>
        <taxon>Pseudomonadati</taxon>
        <taxon>Pseudomonadota</taxon>
        <taxon>Alphaproteobacteria</taxon>
        <taxon>Hyphomicrobiales</taxon>
        <taxon>Devosiaceae</taxon>
        <taxon>Devosia</taxon>
    </lineage>
</organism>
<dbReference type="Gene3D" id="3.30.1150.10">
    <property type="match status" value="1"/>
</dbReference>
<dbReference type="PANTHER" id="PTHR33446">
    <property type="entry name" value="PROTEIN TONB-RELATED"/>
    <property type="match status" value="1"/>
</dbReference>
<evidence type="ECO:0000256" key="8">
    <source>
        <dbReference type="ARBA" id="ARBA00022989"/>
    </source>
</evidence>
<evidence type="ECO:0000313" key="12">
    <source>
        <dbReference type="EMBL" id="GLQ11845.1"/>
    </source>
</evidence>
<feature type="compositionally biased region" description="Low complexity" evidence="10">
    <location>
        <begin position="180"/>
        <end position="203"/>
    </location>
</feature>
<keyword evidence="13" id="KW-1185">Reference proteome</keyword>
<keyword evidence="9" id="KW-0472">Membrane</keyword>
<evidence type="ECO:0000313" key="13">
    <source>
        <dbReference type="Proteomes" id="UP001161406"/>
    </source>
</evidence>
<evidence type="ECO:0000256" key="9">
    <source>
        <dbReference type="ARBA" id="ARBA00023136"/>
    </source>
</evidence>
<feature type="domain" description="TonB C-terminal" evidence="11">
    <location>
        <begin position="243"/>
        <end position="328"/>
    </location>
</feature>
<dbReference type="PROSITE" id="PS52015">
    <property type="entry name" value="TONB_CTD"/>
    <property type="match status" value="1"/>
</dbReference>
<reference evidence="12" key="1">
    <citation type="journal article" date="2014" name="Int. J. Syst. Evol. Microbiol.">
        <title>Complete genome of a new Firmicutes species belonging to the dominant human colonic microbiota ('Ruminococcus bicirculans') reveals two chromosomes and a selective capacity to utilize plant glucans.</title>
        <authorList>
            <consortium name="NISC Comparative Sequencing Program"/>
            <person name="Wegmann U."/>
            <person name="Louis P."/>
            <person name="Goesmann A."/>
            <person name="Henrissat B."/>
            <person name="Duncan S.H."/>
            <person name="Flint H.J."/>
        </authorList>
    </citation>
    <scope>NUCLEOTIDE SEQUENCE</scope>
    <source>
        <strain evidence="12">NBRC 103855</strain>
    </source>
</reference>
<dbReference type="InterPro" id="IPR051045">
    <property type="entry name" value="TonB-dependent_transducer"/>
</dbReference>
<keyword evidence="6" id="KW-0812">Transmembrane</keyword>
<gene>
    <name evidence="12" type="ORF">GCM10007913_37770</name>
</gene>
<dbReference type="InterPro" id="IPR037682">
    <property type="entry name" value="TonB_C"/>
</dbReference>
<evidence type="ECO:0000256" key="3">
    <source>
        <dbReference type="ARBA" id="ARBA00022448"/>
    </source>
</evidence>
<keyword evidence="4" id="KW-1003">Cell membrane</keyword>
<dbReference type="SUPFAM" id="SSF74653">
    <property type="entry name" value="TolA/TonB C-terminal domain"/>
    <property type="match status" value="1"/>
</dbReference>
<protein>
    <recommendedName>
        <fullName evidence="11">TonB C-terminal domain-containing protein</fullName>
    </recommendedName>
</protein>
<evidence type="ECO:0000256" key="4">
    <source>
        <dbReference type="ARBA" id="ARBA00022475"/>
    </source>
</evidence>
<proteinExistence type="inferred from homology"/>
<sequence>MRYALSGSALVHAGIFGIAFVGFAWPQPEDAPPPGAVTVDIVSVSSVSSNLTSTLEEGSAENLVSSGSETVSPEPSETLEPVEPEIETAQPPVEEALPPEAVEPPPPEEAPPVETATAEPVEAEPIEPVTETMEVAVLATPMSTPAPIDTVAPMATETVEPEEVTDFNAAPVPHVLSFERPSAPTQRPRPQQPAPTQQATRPALQKPPQQGNSGQSNADSAAAQATAGQQGAQGSGGAAQTASWERQVSRRLNNAKRYPRSAGGATGTAVVRFTIAANGGLGGVSLIRSSGHPALDQAAIDAVTRAAPFPPPPDGTSRGLGVPVDFTR</sequence>
<feature type="compositionally biased region" description="Pro residues" evidence="10">
    <location>
        <begin position="101"/>
        <end position="110"/>
    </location>
</feature>
<feature type="compositionally biased region" description="Polar residues" evidence="10">
    <location>
        <begin position="62"/>
        <end position="75"/>
    </location>
</feature>
<feature type="region of interest" description="Disordered" evidence="10">
    <location>
        <begin position="96"/>
        <end position="121"/>
    </location>
</feature>
<keyword evidence="5" id="KW-0997">Cell inner membrane</keyword>
<evidence type="ECO:0000256" key="10">
    <source>
        <dbReference type="SAM" id="MobiDB-lite"/>
    </source>
</evidence>
<accession>A0ABQ5UKX9</accession>
<feature type="region of interest" description="Disordered" evidence="10">
    <location>
        <begin position="306"/>
        <end position="328"/>
    </location>
</feature>
<keyword evidence="8" id="KW-1133">Transmembrane helix</keyword>
<dbReference type="RefSeq" id="WP_284393523.1">
    <property type="nucleotide sequence ID" value="NZ_BSNG01000003.1"/>
</dbReference>
<evidence type="ECO:0000256" key="6">
    <source>
        <dbReference type="ARBA" id="ARBA00022692"/>
    </source>
</evidence>